<evidence type="ECO:0000313" key="2">
    <source>
        <dbReference type="EMBL" id="SHO56529.1"/>
    </source>
</evidence>
<dbReference type="InterPro" id="IPR011990">
    <property type="entry name" value="TPR-like_helical_dom_sf"/>
</dbReference>
<dbReference type="SUPFAM" id="SSF48452">
    <property type="entry name" value="TPR-like"/>
    <property type="match status" value="1"/>
</dbReference>
<evidence type="ECO:0000256" key="1">
    <source>
        <dbReference type="SAM" id="MobiDB-lite"/>
    </source>
</evidence>
<organism evidence="2 3">
    <name type="scientific">Vibrio quintilis</name>
    <dbReference type="NCBI Taxonomy" id="1117707"/>
    <lineage>
        <taxon>Bacteria</taxon>
        <taxon>Pseudomonadati</taxon>
        <taxon>Pseudomonadota</taxon>
        <taxon>Gammaproteobacteria</taxon>
        <taxon>Vibrionales</taxon>
        <taxon>Vibrionaceae</taxon>
        <taxon>Vibrio</taxon>
    </lineage>
</organism>
<feature type="compositionally biased region" description="Basic and acidic residues" evidence="1">
    <location>
        <begin position="316"/>
        <end position="325"/>
    </location>
</feature>
<gene>
    <name evidence="2" type="ORF">VQ7734_02298</name>
</gene>
<dbReference type="STRING" id="1117707.VQ7734_02298"/>
<protein>
    <submittedName>
        <fullName evidence="2">Uncharacterized protein</fullName>
    </submittedName>
</protein>
<name>A0A1M7YV43_9VIBR</name>
<dbReference type="OrthoDB" id="6260771at2"/>
<keyword evidence="3" id="KW-1185">Reference proteome</keyword>
<dbReference type="AlphaFoldDB" id="A0A1M7YV43"/>
<dbReference type="Proteomes" id="UP000184600">
    <property type="component" value="Unassembled WGS sequence"/>
</dbReference>
<feature type="compositionally biased region" description="Polar residues" evidence="1">
    <location>
        <begin position="300"/>
        <end position="311"/>
    </location>
</feature>
<dbReference type="RefSeq" id="WP_073582594.1">
    <property type="nucleotide sequence ID" value="NZ_AP024897.1"/>
</dbReference>
<dbReference type="Gene3D" id="1.25.40.10">
    <property type="entry name" value="Tetratricopeptide repeat domain"/>
    <property type="match status" value="1"/>
</dbReference>
<accession>A0A1M7YV43</accession>
<reference evidence="3" key="1">
    <citation type="submission" date="2016-12" db="EMBL/GenBank/DDBJ databases">
        <authorList>
            <person name="Rodrigo-Torres L."/>
            <person name="Arahal R.D."/>
            <person name="Lucena T."/>
        </authorList>
    </citation>
    <scope>NUCLEOTIDE SEQUENCE [LARGE SCALE GENOMIC DNA]</scope>
</reference>
<sequence>MPDCFNVRVLLKDIFTIITVTNSAAKSCLAKKMVLLGCVALMAGCASNEKPAINSLPADLHRQEKILVAAKNYKALIDFYQSRLRQGDSAVYREKLAKTYLDSHDPESALFTLRPLFGQEQAAQQNDPHYDFGRPFDNISAPARLIAGSACLDLGRTDRAKKLLMSVLHEAVDDAQPPPERGETANLLGIIYAREGNYTQARQMFVLARRYFYDDVAVKNNLALVDMLEGKDEQALQRLMTITESEQNDPQLRANLLLAMAKNGRLDYLRTHLRPSLTDSQIRMIYQALLQAEVAHRPSVGTQPKNIQTESGTGGGDEKPTAPAY</sequence>
<evidence type="ECO:0000313" key="3">
    <source>
        <dbReference type="Proteomes" id="UP000184600"/>
    </source>
</evidence>
<feature type="region of interest" description="Disordered" evidence="1">
    <location>
        <begin position="297"/>
        <end position="325"/>
    </location>
</feature>
<proteinExistence type="predicted"/>
<dbReference type="EMBL" id="FRFG01000026">
    <property type="protein sequence ID" value="SHO56529.1"/>
    <property type="molecule type" value="Genomic_DNA"/>
</dbReference>